<dbReference type="AlphaFoldDB" id="A0A0F9G7P5"/>
<name>A0A0F9G7P5_9ZZZZ</name>
<dbReference type="Gene3D" id="3.40.50.620">
    <property type="entry name" value="HUPs"/>
    <property type="match status" value="1"/>
</dbReference>
<proteinExistence type="predicted"/>
<organism evidence="1">
    <name type="scientific">marine sediment metagenome</name>
    <dbReference type="NCBI Taxonomy" id="412755"/>
    <lineage>
        <taxon>unclassified sequences</taxon>
        <taxon>metagenomes</taxon>
        <taxon>ecological metagenomes</taxon>
    </lineage>
</organism>
<dbReference type="InterPro" id="IPR014729">
    <property type="entry name" value="Rossmann-like_a/b/a_fold"/>
</dbReference>
<evidence type="ECO:0000313" key="1">
    <source>
        <dbReference type="EMBL" id="KKL94904.1"/>
    </source>
</evidence>
<sequence length="251" mass="28684">MRTVSWFSCGAASAVATKLALSEGPVTIAYCEVVEEHLDNARFLRDCEEWFGQKVVVLGNDKYHRSIYEVFLKTRYLKGPKGAKCTGELKKRVREVFQLPTDRQVFGYTREEEDRVNRFIDANNDVDVWPILIERGLSKADCLGIVQNAGIELPMMYKLGYRNNNCVGCVKGEAGYWNKIRIDFPEVFERMAQTEEALGRTVTKLNRKGKWIRPTLRELPPDAGNYPKEQEIECGIFCHMAEDIIDTGENS</sequence>
<evidence type="ECO:0008006" key="2">
    <source>
        <dbReference type="Google" id="ProtNLM"/>
    </source>
</evidence>
<gene>
    <name evidence="1" type="ORF">LCGC14_1860010</name>
</gene>
<dbReference type="EMBL" id="LAZR01018807">
    <property type="protein sequence ID" value="KKL94904.1"/>
    <property type="molecule type" value="Genomic_DNA"/>
</dbReference>
<comment type="caution">
    <text evidence="1">The sequence shown here is derived from an EMBL/GenBank/DDBJ whole genome shotgun (WGS) entry which is preliminary data.</text>
</comment>
<accession>A0A0F9G7P5</accession>
<reference evidence="1" key="1">
    <citation type="journal article" date="2015" name="Nature">
        <title>Complex archaea that bridge the gap between prokaryotes and eukaryotes.</title>
        <authorList>
            <person name="Spang A."/>
            <person name="Saw J.H."/>
            <person name="Jorgensen S.L."/>
            <person name="Zaremba-Niedzwiedzka K."/>
            <person name="Martijn J."/>
            <person name="Lind A.E."/>
            <person name="van Eijk R."/>
            <person name="Schleper C."/>
            <person name="Guy L."/>
            <person name="Ettema T.J."/>
        </authorList>
    </citation>
    <scope>NUCLEOTIDE SEQUENCE</scope>
</reference>
<protein>
    <recommendedName>
        <fullName evidence="2">Phosphoadenosine phosphosulphate reductase domain-containing protein</fullName>
    </recommendedName>
</protein>